<dbReference type="Proteomes" id="UP001328107">
    <property type="component" value="Unassembled WGS sequence"/>
</dbReference>
<protein>
    <submittedName>
        <fullName evidence="1">Uncharacterized protein</fullName>
    </submittedName>
</protein>
<dbReference type="AlphaFoldDB" id="A0AAN4YZV0"/>
<name>A0AAN4YZV0_9BILA</name>
<organism evidence="1 2">
    <name type="scientific">Pristionchus mayeri</name>
    <dbReference type="NCBI Taxonomy" id="1317129"/>
    <lineage>
        <taxon>Eukaryota</taxon>
        <taxon>Metazoa</taxon>
        <taxon>Ecdysozoa</taxon>
        <taxon>Nematoda</taxon>
        <taxon>Chromadorea</taxon>
        <taxon>Rhabditida</taxon>
        <taxon>Rhabditina</taxon>
        <taxon>Diplogasteromorpha</taxon>
        <taxon>Diplogasteroidea</taxon>
        <taxon>Neodiplogasteridae</taxon>
        <taxon>Pristionchus</taxon>
    </lineage>
</organism>
<keyword evidence="2" id="KW-1185">Reference proteome</keyword>
<comment type="caution">
    <text evidence="1">The sequence shown here is derived from an EMBL/GenBank/DDBJ whole genome shotgun (WGS) entry which is preliminary data.</text>
</comment>
<evidence type="ECO:0000313" key="1">
    <source>
        <dbReference type="EMBL" id="GMR29891.1"/>
    </source>
</evidence>
<proteinExistence type="predicted"/>
<evidence type="ECO:0000313" key="2">
    <source>
        <dbReference type="Proteomes" id="UP001328107"/>
    </source>
</evidence>
<gene>
    <name evidence="1" type="ORF">PMAYCL1PPCAC_00086</name>
</gene>
<feature type="non-terminal residue" evidence="1">
    <location>
        <position position="1"/>
    </location>
</feature>
<reference evidence="2" key="1">
    <citation type="submission" date="2022-10" db="EMBL/GenBank/DDBJ databases">
        <title>Genome assembly of Pristionchus species.</title>
        <authorList>
            <person name="Yoshida K."/>
            <person name="Sommer R.J."/>
        </authorList>
    </citation>
    <scope>NUCLEOTIDE SEQUENCE [LARGE SCALE GENOMIC DNA]</scope>
    <source>
        <strain evidence="2">RS5460</strain>
    </source>
</reference>
<accession>A0AAN4YZV0</accession>
<dbReference type="EMBL" id="BTRK01000001">
    <property type="protein sequence ID" value="GMR29891.1"/>
    <property type="molecule type" value="Genomic_DNA"/>
</dbReference>
<sequence length="109" mass="12152">SLQLLVTQVALLSHEILDWPMHRSMMGSSHRSPLRYTARIFHVCVNQKHMVGVPRSWIQFDSSQMHTSVSLLRTAYSAHLALACSRPSSSSLVVVPSLLSSIIKLVICL</sequence>